<evidence type="ECO:0000313" key="3">
    <source>
        <dbReference type="Proteomes" id="UP000479710"/>
    </source>
</evidence>
<dbReference type="AlphaFoldDB" id="A0A6G1DAM6"/>
<accession>A0A6G1DAM6</accession>
<dbReference type="Proteomes" id="UP000479710">
    <property type="component" value="Unassembled WGS sequence"/>
</dbReference>
<reference evidence="2 3" key="1">
    <citation type="submission" date="2019-11" db="EMBL/GenBank/DDBJ databases">
        <title>Whole genome sequence of Oryza granulata.</title>
        <authorList>
            <person name="Li W."/>
        </authorList>
    </citation>
    <scope>NUCLEOTIDE SEQUENCE [LARGE SCALE GENOMIC DNA]</scope>
    <source>
        <strain evidence="3">cv. Menghai</strain>
        <tissue evidence="2">Leaf</tissue>
    </source>
</reference>
<name>A0A6G1DAM6_9ORYZ</name>
<gene>
    <name evidence="2" type="ORF">E2562_032242</name>
</gene>
<organism evidence="2 3">
    <name type="scientific">Oryza meyeriana var. granulata</name>
    <dbReference type="NCBI Taxonomy" id="110450"/>
    <lineage>
        <taxon>Eukaryota</taxon>
        <taxon>Viridiplantae</taxon>
        <taxon>Streptophyta</taxon>
        <taxon>Embryophyta</taxon>
        <taxon>Tracheophyta</taxon>
        <taxon>Spermatophyta</taxon>
        <taxon>Magnoliopsida</taxon>
        <taxon>Liliopsida</taxon>
        <taxon>Poales</taxon>
        <taxon>Poaceae</taxon>
        <taxon>BOP clade</taxon>
        <taxon>Oryzoideae</taxon>
        <taxon>Oryzeae</taxon>
        <taxon>Oryzinae</taxon>
        <taxon>Oryza</taxon>
        <taxon>Oryza meyeriana</taxon>
    </lineage>
</organism>
<dbReference type="EMBL" id="SPHZ02000007">
    <property type="protein sequence ID" value="KAF0909194.1"/>
    <property type="molecule type" value="Genomic_DNA"/>
</dbReference>
<feature type="compositionally biased region" description="Basic and acidic residues" evidence="1">
    <location>
        <begin position="55"/>
        <end position="65"/>
    </location>
</feature>
<comment type="caution">
    <text evidence="2">The sequence shown here is derived from an EMBL/GenBank/DDBJ whole genome shotgun (WGS) entry which is preliminary data.</text>
</comment>
<keyword evidence="3" id="KW-1185">Reference proteome</keyword>
<protein>
    <submittedName>
        <fullName evidence="2">Uncharacterized protein</fullName>
    </submittedName>
</protein>
<proteinExistence type="predicted"/>
<feature type="region of interest" description="Disordered" evidence="1">
    <location>
        <begin position="55"/>
        <end position="82"/>
    </location>
</feature>
<evidence type="ECO:0000313" key="2">
    <source>
        <dbReference type="EMBL" id="KAF0909194.1"/>
    </source>
</evidence>
<evidence type="ECO:0000256" key="1">
    <source>
        <dbReference type="SAM" id="MobiDB-lite"/>
    </source>
</evidence>
<sequence length="218" mass="23194">MDAVEGGRGALWEPIECELENREEIVTCIRSHSLTSHHGDGDVGAGAIDRDVAAAAGRSEENKDGSHKRRSAAAVASEEKKDRVRKTKSAAAAVVEKVKEVPVRLLRGLAISFFMAIASLARILLGPESSRARVAIAIVWSSMVKIWVGDGTLMPRVASPSKSNIAIAWSWFWFGEGPVAQVASAVKPELAEGGAVGAEGRSSHEDIVLKQMQLSSLS</sequence>